<evidence type="ECO:0000313" key="2">
    <source>
        <dbReference type="EMBL" id="CAG9292604.1"/>
    </source>
</evidence>
<organism evidence="2">
    <name type="scientific">Phaeodactylum tricornutum</name>
    <name type="common">Diatom</name>
    <dbReference type="NCBI Taxonomy" id="2850"/>
    <lineage>
        <taxon>Eukaryota</taxon>
        <taxon>Sar</taxon>
        <taxon>Stramenopiles</taxon>
        <taxon>Ochrophyta</taxon>
        <taxon>Bacillariophyta</taxon>
        <taxon>Bacillariophyceae</taxon>
        <taxon>Bacillariophycidae</taxon>
        <taxon>Naviculales</taxon>
        <taxon>Phaeodactylaceae</taxon>
        <taxon>Phaeodactylum</taxon>
    </lineage>
</organism>
<proteinExistence type="predicted"/>
<sequence length="270" mass="29709">MPFPGQRRRQNSNNSGGGRVRIARNGGKAGHESHGASRASLNTFWNRLDEAQFEAQPAGANPVHVREKTATLGQRMLGRSDSANDKKLQVKAVTGSRSNRSRQYSSDGRGAPPRQLVVRQYSSERLLPNERQAQTIMNDPGSFWAPVTREELQQIEETRAHRNDAKTESITIPSPVAEEHTNVEATHDVHVTEVQAPHEKDQVSDYEHSEDDDDSVVSLVTSQQVAVVAAPVVPLTRTRTVVAAPSKKRGIFASLRRNKLSSGSKVVLQT</sequence>
<feature type="region of interest" description="Disordered" evidence="1">
    <location>
        <begin position="1"/>
        <end position="38"/>
    </location>
</feature>
<dbReference type="EMBL" id="OU594948">
    <property type="protein sequence ID" value="CAG9292604.1"/>
    <property type="molecule type" value="Genomic_DNA"/>
</dbReference>
<feature type="region of interest" description="Disordered" evidence="1">
    <location>
        <begin position="54"/>
        <end position="114"/>
    </location>
</feature>
<reference evidence="2" key="1">
    <citation type="submission" date="2022-02" db="EMBL/GenBank/DDBJ databases">
        <authorList>
            <person name="Giguere J D."/>
        </authorList>
    </citation>
    <scope>NUCLEOTIDE SEQUENCE</scope>
    <source>
        <strain evidence="2">CCAP 1055/1</strain>
    </source>
</reference>
<evidence type="ECO:0000256" key="1">
    <source>
        <dbReference type="SAM" id="MobiDB-lite"/>
    </source>
</evidence>
<name>A0A8J9SFY0_PHATR</name>
<accession>A0A8J9SFY0</accession>
<dbReference type="AlphaFoldDB" id="A0A8J9SFY0"/>
<feature type="compositionally biased region" description="Polar residues" evidence="1">
    <location>
        <begin position="95"/>
        <end position="106"/>
    </location>
</feature>
<protein>
    <submittedName>
        <fullName evidence="2">Uncharacterized protein</fullName>
    </submittedName>
</protein>
<dbReference type="Proteomes" id="UP000836788">
    <property type="component" value="Chromosome 7"/>
</dbReference>
<feature type="compositionally biased region" description="Basic residues" evidence="1">
    <location>
        <begin position="1"/>
        <end position="10"/>
    </location>
</feature>
<gene>
    <name evidence="2" type="ORF">PTTT1_LOCUS49215</name>
</gene>